<dbReference type="Gene3D" id="2.40.320.10">
    <property type="entry name" value="Hypothetical Protein Pfu-838710-001"/>
    <property type="match status" value="1"/>
</dbReference>
<evidence type="ECO:0000256" key="1">
    <source>
        <dbReference type="PIRSR" id="PIRSR016487-1"/>
    </source>
</evidence>
<dbReference type="Proteomes" id="UP000245720">
    <property type="component" value="Unassembled WGS sequence"/>
</dbReference>
<dbReference type="SMART" id="SM01118">
    <property type="entry name" value="CYTH"/>
    <property type="match status" value="1"/>
</dbReference>
<dbReference type="AlphaFoldDB" id="A0A315YJ14"/>
<evidence type="ECO:0000259" key="2">
    <source>
        <dbReference type="SMART" id="SM01118"/>
    </source>
</evidence>
<feature type="domain" description="CYTH" evidence="2">
    <location>
        <begin position="4"/>
        <end position="161"/>
    </location>
</feature>
<dbReference type="InterPro" id="IPR033469">
    <property type="entry name" value="CYTH-like_dom_sf"/>
</dbReference>
<dbReference type="PANTHER" id="PTHR40114:SF1">
    <property type="entry name" value="SLR0698 PROTEIN"/>
    <property type="match status" value="1"/>
</dbReference>
<dbReference type="PANTHER" id="PTHR40114">
    <property type="entry name" value="SLR0698 PROTEIN"/>
    <property type="match status" value="1"/>
</dbReference>
<dbReference type="RefSeq" id="WP_109727219.1">
    <property type="nucleotide sequence ID" value="NZ_CAMOTJ010000022.1"/>
</dbReference>
<dbReference type="EMBL" id="QGDI01000010">
    <property type="protein sequence ID" value="PWJ11263.1"/>
    <property type="molecule type" value="Genomic_DNA"/>
</dbReference>
<evidence type="ECO:0000313" key="4">
    <source>
        <dbReference type="Proteomes" id="UP000245720"/>
    </source>
</evidence>
<name>A0A315YJ14_RUMFL</name>
<dbReference type="SUPFAM" id="SSF55154">
    <property type="entry name" value="CYTH-like phosphatases"/>
    <property type="match status" value="1"/>
</dbReference>
<proteinExistence type="predicted"/>
<dbReference type="InterPro" id="IPR023577">
    <property type="entry name" value="CYTH_domain"/>
</dbReference>
<dbReference type="PIRSF" id="PIRSF016487">
    <property type="entry name" value="CYTH_UCP016487"/>
    <property type="match status" value="1"/>
</dbReference>
<gene>
    <name evidence="3" type="ORF">IE37_02486</name>
</gene>
<protein>
    <submittedName>
        <fullName evidence="3">CYTH domain-containing protein</fullName>
    </submittedName>
</protein>
<reference evidence="3 4" key="1">
    <citation type="submission" date="2018-05" db="EMBL/GenBank/DDBJ databases">
        <title>The Hungate 1000. A catalogue of reference genomes from the rumen microbiome.</title>
        <authorList>
            <person name="Kelly W."/>
        </authorList>
    </citation>
    <scope>NUCLEOTIDE SEQUENCE [LARGE SCALE GENOMIC DNA]</scope>
    <source>
        <strain evidence="3 4">SAb67</strain>
    </source>
</reference>
<evidence type="ECO:0000313" key="3">
    <source>
        <dbReference type="EMBL" id="PWJ11263.1"/>
    </source>
</evidence>
<feature type="active site" description="Proton acceptor" evidence="1">
    <location>
        <position position="33"/>
    </location>
</feature>
<dbReference type="InterPro" id="IPR012042">
    <property type="entry name" value="NeuTTM/CthTTM-like"/>
</dbReference>
<comment type="caution">
    <text evidence="3">The sequence shown here is derived from an EMBL/GenBank/DDBJ whole genome shotgun (WGS) entry which is preliminary data.</text>
</comment>
<dbReference type="OrthoDB" id="5638848at2"/>
<organism evidence="3 4">
    <name type="scientific">Ruminococcus flavefaciens</name>
    <dbReference type="NCBI Taxonomy" id="1265"/>
    <lineage>
        <taxon>Bacteria</taxon>
        <taxon>Bacillati</taxon>
        <taxon>Bacillota</taxon>
        <taxon>Clostridia</taxon>
        <taxon>Eubacteriales</taxon>
        <taxon>Oscillospiraceae</taxon>
        <taxon>Ruminococcus</taxon>
    </lineage>
</organism>
<dbReference type="STRING" id="1265.SAMN02910280_0975"/>
<accession>A0A315YJ14</accession>
<dbReference type="Pfam" id="PF01928">
    <property type="entry name" value="CYTH"/>
    <property type="match status" value="1"/>
</dbReference>
<sequence length="171" mass="20090">MCKKYEIERKFLVEFPDVSELDVKRRIGIVQTYLNSADGKQRRVRSVDENGRVKYTYTEKVFLTPVTREENEYEISGERYRELVSNDRREGPPVEKVRYCFDYHDQLFELDTYPFSDKLAIMELELGSPEQKIDFPDNVRVLREVSADHRYSNSALAAAGAFPEQQIGEYI</sequence>